<protein>
    <submittedName>
        <fullName evidence="1">Uncharacterized protein</fullName>
    </submittedName>
</protein>
<dbReference type="RefSeq" id="WP_075275971.1">
    <property type="nucleotide sequence ID" value="NZ_CP016908.1"/>
</dbReference>
<organism evidence="1 2">
    <name type="scientific">Pajaroellobacter abortibovis</name>
    <dbReference type="NCBI Taxonomy" id="1882918"/>
    <lineage>
        <taxon>Bacteria</taxon>
        <taxon>Pseudomonadati</taxon>
        <taxon>Myxococcota</taxon>
        <taxon>Polyangia</taxon>
        <taxon>Polyangiales</taxon>
        <taxon>Polyangiaceae</taxon>
    </lineage>
</organism>
<keyword evidence="2" id="KW-1185">Reference proteome</keyword>
<proteinExistence type="predicted"/>
<evidence type="ECO:0000313" key="1">
    <source>
        <dbReference type="EMBL" id="APR99339.1"/>
    </source>
</evidence>
<accession>A0A1L6MUZ4</accession>
<dbReference type="KEGG" id="pabo:BCY86_00590"/>
<dbReference type="STRING" id="1882918.BCY86_00590"/>
<gene>
    <name evidence="1" type="ORF">BCY86_00590</name>
</gene>
<reference evidence="1 2" key="1">
    <citation type="submission" date="2016-08" db="EMBL/GenBank/DDBJ databases">
        <title>Identification and validation of antigenic proteins from Pajaroellobacter abortibovis using de-novo genome sequence assembly and reverse vaccinology.</title>
        <authorList>
            <person name="Welly B.T."/>
            <person name="Miller M.R."/>
            <person name="Stott J.L."/>
            <person name="Blanchard M.T."/>
            <person name="Islas-Trejo A.D."/>
            <person name="O'Rourke S.M."/>
            <person name="Young A.E."/>
            <person name="Medrano J.F."/>
            <person name="Van Eenennaam A.L."/>
        </authorList>
    </citation>
    <scope>NUCLEOTIDE SEQUENCE [LARGE SCALE GENOMIC DNA]</scope>
    <source>
        <strain evidence="1 2">BTF92-0548A/99-0131</strain>
    </source>
</reference>
<dbReference type="OrthoDB" id="5515282at2"/>
<dbReference type="AlphaFoldDB" id="A0A1L6MUZ4"/>
<evidence type="ECO:0000313" key="2">
    <source>
        <dbReference type="Proteomes" id="UP000185544"/>
    </source>
</evidence>
<dbReference type="EMBL" id="CP016908">
    <property type="protein sequence ID" value="APR99339.1"/>
    <property type="molecule type" value="Genomic_DNA"/>
</dbReference>
<name>A0A1L6MUZ4_9BACT</name>
<dbReference type="SUPFAM" id="SSF56954">
    <property type="entry name" value="Outer membrane efflux proteins (OEP)"/>
    <property type="match status" value="1"/>
</dbReference>
<dbReference type="Proteomes" id="UP000185544">
    <property type="component" value="Chromosome"/>
</dbReference>
<sequence length="139" mass="15383">MQAPATDAVKLAEERLRVATHNNSSANCRIGENLLESPDTPLEGLDNLNALRAEASEKRPEVKALEEMRLSIQKQREIVRAGIPPRLDTAANGIIAYPNVRVMQQQDECRGSRDVSRVVAWNPLDIPSITSRMSEIAVQ</sequence>